<dbReference type="HAMAP" id="MF_00163">
    <property type="entry name" value="Pep_deformylase"/>
    <property type="match status" value="1"/>
</dbReference>
<reference evidence="8 10" key="1">
    <citation type="submission" date="2021-11" db="EMBL/GenBank/DDBJ databases">
        <title>Description of Mycoplasma bradburyaesp. nov.from sea birds: a tribute to a great mycoplasmologist.</title>
        <authorList>
            <person name="Ramirez A.S."/>
            <person name="Poveda C."/>
            <person name="Suarez-Perez A."/>
            <person name="Rosales R.S."/>
            <person name="Dijkman R."/>
            <person name="Feberwee A."/>
            <person name="Spergser J."/>
            <person name="Szostak M.P."/>
            <person name="Ressel L."/>
            <person name="Calabuig P."/>
            <person name="Catania S."/>
            <person name="Gobbo F."/>
            <person name="Timofte D."/>
            <person name="Poveda J.B."/>
        </authorList>
    </citation>
    <scope>NUCLEOTIDE SEQUENCE</scope>
    <source>
        <strain evidence="7 10">T158</strain>
        <strain evidence="8">T264</strain>
    </source>
</reference>
<keyword evidence="10" id="KW-1185">Reference proteome</keyword>
<feature type="binding site" evidence="6">
    <location>
        <position position="114"/>
    </location>
    <ligand>
        <name>Fe cation</name>
        <dbReference type="ChEBI" id="CHEBI:24875"/>
    </ligand>
</feature>
<dbReference type="EMBL" id="JAJHZM010000014">
    <property type="protein sequence ID" value="MDC4182184.1"/>
    <property type="molecule type" value="Genomic_DNA"/>
</dbReference>
<organism evidence="8 9">
    <name type="scientific">Mycoplasma bradburyae</name>
    <dbReference type="NCBI Taxonomy" id="2963128"/>
    <lineage>
        <taxon>Bacteria</taxon>
        <taxon>Bacillati</taxon>
        <taxon>Mycoplasmatota</taxon>
        <taxon>Mollicutes</taxon>
        <taxon>Mycoplasmataceae</taxon>
        <taxon>Mycoplasma</taxon>
    </lineage>
</organism>
<evidence type="ECO:0000256" key="2">
    <source>
        <dbReference type="ARBA" id="ARBA00022723"/>
    </source>
</evidence>
<comment type="caution">
    <text evidence="8">The sequence shown here is derived from an EMBL/GenBank/DDBJ whole genome shotgun (WGS) entry which is preliminary data.</text>
</comment>
<dbReference type="NCBIfam" id="TIGR00079">
    <property type="entry name" value="pept_deformyl"/>
    <property type="match status" value="1"/>
</dbReference>
<dbReference type="Proteomes" id="UP001220940">
    <property type="component" value="Unassembled WGS sequence"/>
</dbReference>
<evidence type="ECO:0000256" key="1">
    <source>
        <dbReference type="ARBA" id="ARBA00010759"/>
    </source>
</evidence>
<dbReference type="Pfam" id="PF01327">
    <property type="entry name" value="Pep_deformylase"/>
    <property type="match status" value="1"/>
</dbReference>
<dbReference type="CDD" id="cd00487">
    <property type="entry name" value="Pep_deformylase"/>
    <property type="match status" value="1"/>
</dbReference>
<gene>
    <name evidence="6 8" type="primary">def</name>
    <name evidence="7" type="ORF">LNO68_03255</name>
    <name evidence="8" type="ORF">LNO71_03525</name>
</gene>
<evidence type="ECO:0000313" key="10">
    <source>
        <dbReference type="Proteomes" id="UP001220940"/>
    </source>
</evidence>
<dbReference type="SUPFAM" id="SSF56420">
    <property type="entry name" value="Peptide deformylase"/>
    <property type="match status" value="1"/>
</dbReference>
<comment type="cofactor">
    <cofactor evidence="6">
        <name>Fe(2+)</name>
        <dbReference type="ChEBI" id="CHEBI:29033"/>
    </cofactor>
    <text evidence="6">Binds 1 Fe(2+) ion.</text>
</comment>
<dbReference type="PRINTS" id="PR01576">
    <property type="entry name" value="PDEFORMYLASE"/>
</dbReference>
<keyword evidence="2 6" id="KW-0479">Metal-binding</keyword>
<dbReference type="Proteomes" id="UP001216384">
    <property type="component" value="Unassembled WGS sequence"/>
</dbReference>
<dbReference type="PIRSF" id="PIRSF004749">
    <property type="entry name" value="Pep_def"/>
    <property type="match status" value="1"/>
</dbReference>
<keyword evidence="3 6" id="KW-0378">Hydrolase</keyword>
<accession>A0AAW6HPI2</accession>
<dbReference type="InterPro" id="IPR023635">
    <property type="entry name" value="Peptide_deformylase"/>
</dbReference>
<evidence type="ECO:0000256" key="3">
    <source>
        <dbReference type="ARBA" id="ARBA00022801"/>
    </source>
</evidence>
<comment type="similarity">
    <text evidence="1 6">Belongs to the polypeptide deformylase family.</text>
</comment>
<dbReference type="PANTHER" id="PTHR10458:SF22">
    <property type="entry name" value="PEPTIDE DEFORMYLASE"/>
    <property type="match status" value="1"/>
</dbReference>
<dbReference type="GO" id="GO:0046872">
    <property type="term" value="F:metal ion binding"/>
    <property type="evidence" value="ECO:0007669"/>
    <property type="project" value="UniProtKB-KW"/>
</dbReference>
<feature type="active site" evidence="6">
    <location>
        <position position="159"/>
    </location>
</feature>
<evidence type="ECO:0000256" key="4">
    <source>
        <dbReference type="ARBA" id="ARBA00022917"/>
    </source>
</evidence>
<evidence type="ECO:0000256" key="5">
    <source>
        <dbReference type="ARBA" id="ARBA00023004"/>
    </source>
</evidence>
<dbReference type="GO" id="GO:0006412">
    <property type="term" value="P:translation"/>
    <property type="evidence" value="ECO:0007669"/>
    <property type="project" value="UniProtKB-UniRule"/>
</dbReference>
<feature type="binding site" evidence="6">
    <location>
        <position position="162"/>
    </location>
    <ligand>
        <name>Fe cation</name>
        <dbReference type="ChEBI" id="CHEBI:24875"/>
    </ligand>
</feature>
<dbReference type="EC" id="3.5.1.88" evidence="6"/>
<dbReference type="GO" id="GO:0042586">
    <property type="term" value="F:peptide deformylase activity"/>
    <property type="evidence" value="ECO:0007669"/>
    <property type="project" value="UniProtKB-UniRule"/>
</dbReference>
<evidence type="ECO:0000313" key="9">
    <source>
        <dbReference type="Proteomes" id="UP001216384"/>
    </source>
</evidence>
<feature type="binding site" evidence="6">
    <location>
        <position position="158"/>
    </location>
    <ligand>
        <name>Fe cation</name>
        <dbReference type="ChEBI" id="CHEBI:24875"/>
    </ligand>
</feature>
<proteinExistence type="inferred from homology"/>
<evidence type="ECO:0000313" key="8">
    <source>
        <dbReference type="EMBL" id="MDC4183690.1"/>
    </source>
</evidence>
<dbReference type="InterPro" id="IPR036821">
    <property type="entry name" value="Peptide_deformylase_sf"/>
</dbReference>
<dbReference type="PANTHER" id="PTHR10458">
    <property type="entry name" value="PEPTIDE DEFORMYLASE"/>
    <property type="match status" value="1"/>
</dbReference>
<comment type="catalytic activity">
    <reaction evidence="6">
        <text>N-terminal N-formyl-L-methionyl-[peptide] + H2O = N-terminal L-methionyl-[peptide] + formate</text>
        <dbReference type="Rhea" id="RHEA:24420"/>
        <dbReference type="Rhea" id="RHEA-COMP:10639"/>
        <dbReference type="Rhea" id="RHEA-COMP:10640"/>
        <dbReference type="ChEBI" id="CHEBI:15377"/>
        <dbReference type="ChEBI" id="CHEBI:15740"/>
        <dbReference type="ChEBI" id="CHEBI:49298"/>
        <dbReference type="ChEBI" id="CHEBI:64731"/>
        <dbReference type="EC" id="3.5.1.88"/>
    </reaction>
</comment>
<dbReference type="FunFam" id="3.90.45.10:FF:000002">
    <property type="entry name" value="Peptide deformylase"/>
    <property type="match status" value="1"/>
</dbReference>
<dbReference type="RefSeq" id="WP_255034537.1">
    <property type="nucleotide sequence ID" value="NZ_CP101414.1"/>
</dbReference>
<name>A0AAW6HPI2_9MOLU</name>
<evidence type="ECO:0000256" key="6">
    <source>
        <dbReference type="HAMAP-Rule" id="MF_00163"/>
    </source>
</evidence>
<sequence>MKSKLKPTSDWLVTDQNPKMREVCSPVTFPISEEVQEAIDKMISYVDESFYDRAEQYDIRPGIGIAANQIGLNKRMFYIHFTDFCNKEHKYFLMNPEWIEKSVNKAYIGSGEGCLSVPTDKDGYVIRCEKVKLKGFDYLTQKEVVIKAHGLLSMCLQHEMDHLEGKFYYDSINTMKPFFKKEEWVCVEQEDCAECK</sequence>
<keyword evidence="4 6" id="KW-0648">Protein biosynthesis</keyword>
<dbReference type="AlphaFoldDB" id="A0AAW6HPI2"/>
<comment type="function">
    <text evidence="6">Removes the formyl group from the N-terminal Met of newly synthesized proteins. Requires at least a dipeptide for an efficient rate of reaction. N-terminal L-methionine is a prerequisite for activity but the enzyme has broad specificity at other positions.</text>
</comment>
<dbReference type="Gene3D" id="3.90.45.10">
    <property type="entry name" value="Peptide deformylase"/>
    <property type="match status" value="1"/>
</dbReference>
<dbReference type="EMBL" id="JAJHZP010000018">
    <property type="protein sequence ID" value="MDC4183690.1"/>
    <property type="molecule type" value="Genomic_DNA"/>
</dbReference>
<keyword evidence="5 6" id="KW-0408">Iron</keyword>
<evidence type="ECO:0000313" key="7">
    <source>
        <dbReference type="EMBL" id="MDC4182184.1"/>
    </source>
</evidence>
<protein>
    <recommendedName>
        <fullName evidence="6">Peptide deformylase</fullName>
        <shortName evidence="6">PDF</shortName>
        <ecNumber evidence="6">3.5.1.88</ecNumber>
    </recommendedName>
    <alternativeName>
        <fullName evidence="6">Polypeptide deformylase</fullName>
    </alternativeName>
</protein>